<dbReference type="EMBL" id="MT143986">
    <property type="protein sequence ID" value="QJA45121.1"/>
    <property type="molecule type" value="Genomic_DNA"/>
</dbReference>
<feature type="compositionally biased region" description="Basic and acidic residues" evidence="1">
    <location>
        <begin position="116"/>
        <end position="125"/>
    </location>
</feature>
<proteinExistence type="predicted"/>
<dbReference type="Pfam" id="PF09967">
    <property type="entry name" value="DUF2201"/>
    <property type="match status" value="1"/>
</dbReference>
<name>A0A6H1ZCG4_9ZZZZ</name>
<evidence type="ECO:0000259" key="2">
    <source>
        <dbReference type="Pfam" id="PF09967"/>
    </source>
</evidence>
<feature type="domain" description="Putative metallopeptidase" evidence="3">
    <location>
        <begin position="4"/>
        <end position="211"/>
    </location>
</feature>
<sequence>MPFVEDITCPTMYTNGSVIGYNPIFVELLSLDEVKCVMCHEVLHLTNLHHLRRNNRDMSKWNSACDYAINPIIIEAGWKLPKKGLLNPAYNGMYAEKIYNLLPDSNEQKQSSDPGRCGEIRDFKNKNGKTPSEAEKKKQEQDIIVAVQKAYNVAKRCGNMPTGLERLIKEIIESEIDWKSVLSRFLTENDRNDYTWKLPNTRYLYAGLYLPRLQSEQIGRVMIHMDASGSIGKREMEILAGEAQAILDTFKVELYITYFDSKFQGIQKISADDVPLSLNPKGGGGTSYIPSAKYIEEQELEPDCVIYMTDGYCNSFPEPPDYPVLWLITGKRDFVPPFGEVIYIKEF</sequence>
<dbReference type="InterPro" id="IPR036465">
    <property type="entry name" value="vWFA_dom_sf"/>
</dbReference>
<evidence type="ECO:0000313" key="4">
    <source>
        <dbReference type="EMBL" id="QJA45121.1"/>
    </source>
</evidence>
<dbReference type="PANTHER" id="PTHR38730">
    <property type="entry name" value="SLL7028 PROTEIN"/>
    <property type="match status" value="1"/>
</dbReference>
<evidence type="ECO:0000256" key="1">
    <source>
        <dbReference type="SAM" id="MobiDB-lite"/>
    </source>
</evidence>
<protein>
    <submittedName>
        <fullName evidence="4">Putative metal-dependent peptidase</fullName>
    </submittedName>
</protein>
<feature type="region of interest" description="Disordered" evidence="1">
    <location>
        <begin position="105"/>
        <end position="138"/>
    </location>
</feature>
<dbReference type="PANTHER" id="PTHR38730:SF1">
    <property type="entry name" value="SLL7028 PROTEIN"/>
    <property type="match status" value="1"/>
</dbReference>
<gene>
    <name evidence="4" type="ORF">TM448A00186_0033</name>
</gene>
<dbReference type="Pfam" id="PF13203">
    <property type="entry name" value="DUF2201_N"/>
    <property type="match status" value="1"/>
</dbReference>
<dbReference type="SUPFAM" id="SSF53300">
    <property type="entry name" value="vWA-like"/>
    <property type="match status" value="1"/>
</dbReference>
<dbReference type="InterPro" id="IPR025154">
    <property type="entry name" value="Put_metallopeptidase_dom"/>
</dbReference>
<dbReference type="InterPro" id="IPR018698">
    <property type="entry name" value="VWA-like_dom"/>
</dbReference>
<organism evidence="4">
    <name type="scientific">viral metagenome</name>
    <dbReference type="NCBI Taxonomy" id="1070528"/>
    <lineage>
        <taxon>unclassified sequences</taxon>
        <taxon>metagenomes</taxon>
        <taxon>organismal metagenomes</taxon>
    </lineage>
</organism>
<reference evidence="4" key="1">
    <citation type="submission" date="2020-03" db="EMBL/GenBank/DDBJ databases">
        <title>The deep terrestrial virosphere.</title>
        <authorList>
            <person name="Holmfeldt K."/>
            <person name="Nilsson E."/>
            <person name="Simone D."/>
            <person name="Lopez-Fernandez M."/>
            <person name="Wu X."/>
            <person name="de Brujin I."/>
            <person name="Lundin D."/>
            <person name="Andersson A."/>
            <person name="Bertilsson S."/>
            <person name="Dopson M."/>
        </authorList>
    </citation>
    <scope>NUCLEOTIDE SEQUENCE</scope>
    <source>
        <strain evidence="4">TM448A00186</strain>
    </source>
</reference>
<feature type="domain" description="VWA-like" evidence="2">
    <location>
        <begin position="222"/>
        <end position="344"/>
    </location>
</feature>
<dbReference type="AlphaFoldDB" id="A0A6H1ZCG4"/>
<evidence type="ECO:0000259" key="3">
    <source>
        <dbReference type="Pfam" id="PF13203"/>
    </source>
</evidence>
<accession>A0A6H1ZCG4</accession>